<feature type="region of interest" description="Disordered" evidence="8">
    <location>
        <begin position="374"/>
        <end position="398"/>
    </location>
</feature>
<feature type="domain" description="C2H2-type" evidence="10">
    <location>
        <begin position="601"/>
        <end position="628"/>
    </location>
</feature>
<dbReference type="Pfam" id="PF00651">
    <property type="entry name" value="BTB"/>
    <property type="match status" value="1"/>
</dbReference>
<keyword evidence="3" id="KW-0677">Repeat</keyword>
<keyword evidence="5" id="KW-0862">Zinc</keyword>
<keyword evidence="11" id="KW-1185">Reference proteome</keyword>
<dbReference type="PANTHER" id="PTHR24394:SF44">
    <property type="entry name" value="ZINC FINGER PROTEIN 271-LIKE"/>
    <property type="match status" value="1"/>
</dbReference>
<dbReference type="Pfam" id="PF00096">
    <property type="entry name" value="zf-C2H2"/>
    <property type="match status" value="1"/>
</dbReference>
<dbReference type="FunFam" id="3.30.160.60:FF:000446">
    <property type="entry name" value="Zinc finger protein"/>
    <property type="match status" value="1"/>
</dbReference>
<evidence type="ECO:0000313" key="12">
    <source>
        <dbReference type="WBParaSite" id="scaffold10057_cov272.g14487"/>
    </source>
</evidence>
<evidence type="ECO:0000256" key="5">
    <source>
        <dbReference type="ARBA" id="ARBA00022833"/>
    </source>
</evidence>
<proteinExistence type="predicted"/>
<evidence type="ECO:0000259" key="10">
    <source>
        <dbReference type="PROSITE" id="PS50157"/>
    </source>
</evidence>
<dbReference type="SMART" id="SM00355">
    <property type="entry name" value="ZnF_C2H2"/>
    <property type="match status" value="6"/>
</dbReference>
<feature type="compositionally biased region" description="Basic residues" evidence="8">
    <location>
        <begin position="377"/>
        <end position="389"/>
    </location>
</feature>
<feature type="domain" description="C2H2-type" evidence="10">
    <location>
        <begin position="629"/>
        <end position="656"/>
    </location>
</feature>
<feature type="compositionally biased region" description="Polar residues" evidence="8">
    <location>
        <begin position="833"/>
        <end position="844"/>
    </location>
</feature>
<dbReference type="WBParaSite" id="scaffold10057_cov272.g14487">
    <property type="protein sequence ID" value="scaffold10057_cov272.g14487"/>
    <property type="gene ID" value="scaffold10057_cov272.g14487"/>
</dbReference>
<feature type="region of interest" description="Disordered" evidence="8">
    <location>
        <begin position="679"/>
        <end position="702"/>
    </location>
</feature>
<dbReference type="Gene3D" id="3.30.710.10">
    <property type="entry name" value="Potassium Channel Kv1.1, Chain A"/>
    <property type="match status" value="1"/>
</dbReference>
<dbReference type="GO" id="GO:0005634">
    <property type="term" value="C:nucleus"/>
    <property type="evidence" value="ECO:0007669"/>
    <property type="project" value="UniProtKB-SubCell"/>
</dbReference>
<reference evidence="12" key="1">
    <citation type="submission" date="2022-11" db="UniProtKB">
        <authorList>
            <consortium name="WormBaseParasite"/>
        </authorList>
    </citation>
    <scope>IDENTIFICATION</scope>
</reference>
<evidence type="ECO:0000256" key="2">
    <source>
        <dbReference type="ARBA" id="ARBA00022723"/>
    </source>
</evidence>
<keyword evidence="4 7" id="KW-0863">Zinc-finger</keyword>
<dbReference type="Proteomes" id="UP000887561">
    <property type="component" value="Unplaced"/>
</dbReference>
<evidence type="ECO:0000256" key="3">
    <source>
        <dbReference type="ARBA" id="ARBA00022737"/>
    </source>
</evidence>
<dbReference type="InterPro" id="IPR036236">
    <property type="entry name" value="Znf_C2H2_sf"/>
</dbReference>
<protein>
    <submittedName>
        <fullName evidence="12">Zinc finger protein</fullName>
    </submittedName>
</protein>
<accession>A0A915LC31</accession>
<dbReference type="PROSITE" id="PS00028">
    <property type="entry name" value="ZINC_FINGER_C2H2_1"/>
    <property type="match status" value="4"/>
</dbReference>
<dbReference type="CDD" id="cd18186">
    <property type="entry name" value="BTB_POZ_ZBTB_KLHL-like"/>
    <property type="match status" value="1"/>
</dbReference>
<keyword evidence="2" id="KW-0479">Metal-binding</keyword>
<dbReference type="PROSITE" id="PS50157">
    <property type="entry name" value="ZINC_FINGER_C2H2_2"/>
    <property type="match status" value="5"/>
</dbReference>
<evidence type="ECO:0000256" key="4">
    <source>
        <dbReference type="ARBA" id="ARBA00022771"/>
    </source>
</evidence>
<evidence type="ECO:0000259" key="9">
    <source>
        <dbReference type="PROSITE" id="PS50097"/>
    </source>
</evidence>
<feature type="domain" description="C2H2-type" evidence="10">
    <location>
        <begin position="540"/>
        <end position="567"/>
    </location>
</feature>
<name>A0A915LC31_MELJA</name>
<feature type="domain" description="BTB" evidence="9">
    <location>
        <begin position="37"/>
        <end position="92"/>
    </location>
</feature>
<feature type="domain" description="C2H2-type" evidence="10">
    <location>
        <begin position="568"/>
        <end position="595"/>
    </location>
</feature>
<sequence length="932" mass="107716">MTLAYSKDGLNPMSFGDSNLNPMMERLRYQRASGRFCDACIFVKDRMFSAHRSILASHSPYFDSVLRFDKIAKEKMLRLKNLCADYLMRYIDVSNCLCVRDLATRYNLPRLHTRASEFFDSNISGCLLENTDLLEYEASQLLSLLEEAQHINNVRPDVYLSLIARWVGYKLSEREQLFPFLLGRCNIQQILPAKLERLLDFNPFFNQSEISLHAILQEMHNQGIQMPKYELRYRNLVQRICGDKNSEVTQRRRSCSVTGLGGGNITGSHHYVNSSLDIKRSHVGIDEDEGDPEFVSEIGQFSTQQCINFQSNLQRPCESETAISNSNSAMRQCPSGSLKLKIHLPVKQKQFLDKSMNRRLIGLKLYRKSIASATGKTFRRRGRPPKLRPPRPLSDFTGVDEEPNSIFFEFAEETEGSIPAVVFDEEEDEFDPERVEFFEAQDEQQIRQNLFTSGKQKSLEKNPLNNESERDFSNKALSMQCPHCSFSTHHGIVHLRKHIIATHSKNVLYYFLECDSCTYSVDRLPVLLTHRLIHTNEKPLKCPDCSFRCRNKSNMIVHYRLHSGEKPFQCNICSKRFVLKRTLENHSITHQDERPFLLRSHKCRTCHRSFIEKSHLVRHERIHLEEKPFKCQNCDYASSRRDKLKEHIIKHHNNQGNNAKLLKRRYRRARQLQQLIAQGKLLPSTASSEPSTSNPQQPSQTNFFRPIMINDQQHINQQLQKSRQFCQNNLNQNQFLEQQQPHDRFNRPLSVQPIMVTNNCDPTDLVSPSCFSMATDFQENICNSGSIRMNVQMQQQQQPTQMTNSIGQQNSRATPNTSALSTPGPPSMAMLDNTGNNGSCPQPQQQFHRELQNLANANFFHQFDPHKQQQYQGSVGAVGPQILGTGAGSDVNIQQLQQESHHPHMDQQKQDLHNYQNLEQTLNIEQWHEQQH</sequence>
<dbReference type="PANTHER" id="PTHR24394">
    <property type="entry name" value="ZINC FINGER PROTEIN"/>
    <property type="match status" value="1"/>
</dbReference>
<dbReference type="Gene3D" id="3.30.160.60">
    <property type="entry name" value="Classic Zinc Finger"/>
    <property type="match status" value="5"/>
</dbReference>
<dbReference type="Gene3D" id="1.25.40.420">
    <property type="match status" value="1"/>
</dbReference>
<dbReference type="FunFam" id="3.30.160.60:FF:002606">
    <property type="entry name" value="Zinc finger protein, putative"/>
    <property type="match status" value="1"/>
</dbReference>
<dbReference type="InterPro" id="IPR013087">
    <property type="entry name" value="Znf_C2H2_type"/>
</dbReference>
<evidence type="ECO:0000256" key="6">
    <source>
        <dbReference type="ARBA" id="ARBA00023242"/>
    </source>
</evidence>
<dbReference type="AlphaFoldDB" id="A0A915LC31"/>
<dbReference type="SUPFAM" id="SSF54695">
    <property type="entry name" value="POZ domain"/>
    <property type="match status" value="1"/>
</dbReference>
<dbReference type="SUPFAM" id="SSF57667">
    <property type="entry name" value="beta-beta-alpha zinc fingers"/>
    <property type="match status" value="2"/>
</dbReference>
<keyword evidence="6" id="KW-0539">Nucleus</keyword>
<organism evidence="11 12">
    <name type="scientific">Meloidogyne javanica</name>
    <name type="common">Root-knot nematode worm</name>
    <dbReference type="NCBI Taxonomy" id="6303"/>
    <lineage>
        <taxon>Eukaryota</taxon>
        <taxon>Metazoa</taxon>
        <taxon>Ecdysozoa</taxon>
        <taxon>Nematoda</taxon>
        <taxon>Chromadorea</taxon>
        <taxon>Rhabditida</taxon>
        <taxon>Tylenchina</taxon>
        <taxon>Tylenchomorpha</taxon>
        <taxon>Tylenchoidea</taxon>
        <taxon>Meloidogynidae</taxon>
        <taxon>Meloidogyninae</taxon>
        <taxon>Meloidogyne</taxon>
        <taxon>Meloidogyne incognita group</taxon>
    </lineage>
</organism>
<dbReference type="InterPro" id="IPR011333">
    <property type="entry name" value="SKP1/BTB/POZ_sf"/>
</dbReference>
<dbReference type="GO" id="GO:0000122">
    <property type="term" value="P:negative regulation of transcription by RNA polymerase II"/>
    <property type="evidence" value="ECO:0007669"/>
    <property type="project" value="UniProtKB-ARBA"/>
</dbReference>
<evidence type="ECO:0000256" key="1">
    <source>
        <dbReference type="ARBA" id="ARBA00004123"/>
    </source>
</evidence>
<dbReference type="InterPro" id="IPR011705">
    <property type="entry name" value="BACK"/>
</dbReference>
<evidence type="ECO:0000256" key="8">
    <source>
        <dbReference type="SAM" id="MobiDB-lite"/>
    </source>
</evidence>
<dbReference type="GO" id="GO:0008270">
    <property type="term" value="F:zinc ion binding"/>
    <property type="evidence" value="ECO:0007669"/>
    <property type="project" value="UniProtKB-KW"/>
</dbReference>
<feature type="region of interest" description="Disordered" evidence="8">
    <location>
        <begin position="800"/>
        <end position="844"/>
    </location>
</feature>
<feature type="compositionally biased region" description="Polar residues" evidence="8">
    <location>
        <begin position="804"/>
        <end position="821"/>
    </location>
</feature>
<evidence type="ECO:0000313" key="11">
    <source>
        <dbReference type="Proteomes" id="UP000887561"/>
    </source>
</evidence>
<comment type="subcellular location">
    <subcellularLocation>
        <location evidence="1">Nucleus</location>
    </subcellularLocation>
</comment>
<dbReference type="Pfam" id="PF07707">
    <property type="entry name" value="BACK"/>
    <property type="match status" value="1"/>
</dbReference>
<feature type="compositionally biased region" description="Polar residues" evidence="8">
    <location>
        <begin position="684"/>
        <end position="702"/>
    </location>
</feature>
<feature type="domain" description="C2H2-type" evidence="10">
    <location>
        <begin position="512"/>
        <end position="539"/>
    </location>
</feature>
<dbReference type="GO" id="GO:0000981">
    <property type="term" value="F:DNA-binding transcription factor activity, RNA polymerase II-specific"/>
    <property type="evidence" value="ECO:0007669"/>
    <property type="project" value="TreeGrafter"/>
</dbReference>
<evidence type="ECO:0000256" key="7">
    <source>
        <dbReference type="PROSITE-ProRule" id="PRU00042"/>
    </source>
</evidence>
<dbReference type="InterPro" id="IPR000210">
    <property type="entry name" value="BTB/POZ_dom"/>
</dbReference>
<dbReference type="PROSITE" id="PS50097">
    <property type="entry name" value="BTB"/>
    <property type="match status" value="1"/>
</dbReference>